<proteinExistence type="inferred from homology"/>
<dbReference type="GO" id="GO:0006508">
    <property type="term" value="P:proteolysis"/>
    <property type="evidence" value="ECO:0007669"/>
    <property type="project" value="UniProtKB-KW"/>
</dbReference>
<dbReference type="AlphaFoldDB" id="A0A9D2JAQ9"/>
<evidence type="ECO:0000313" key="9">
    <source>
        <dbReference type="EMBL" id="HIZ41859.1"/>
    </source>
</evidence>
<evidence type="ECO:0000256" key="7">
    <source>
        <dbReference type="ARBA" id="ARBA00022997"/>
    </source>
</evidence>
<dbReference type="InterPro" id="IPR002933">
    <property type="entry name" value="Peptidase_M20"/>
</dbReference>
<evidence type="ECO:0000256" key="2">
    <source>
        <dbReference type="ARBA" id="ARBA00006247"/>
    </source>
</evidence>
<dbReference type="GO" id="GO:0016805">
    <property type="term" value="F:dipeptidase activity"/>
    <property type="evidence" value="ECO:0007669"/>
    <property type="project" value="UniProtKB-KW"/>
</dbReference>
<dbReference type="GO" id="GO:0008777">
    <property type="term" value="F:acetylornithine deacetylase activity"/>
    <property type="evidence" value="ECO:0007669"/>
    <property type="project" value="TreeGrafter"/>
</dbReference>
<dbReference type="InterPro" id="IPR010964">
    <property type="entry name" value="M20A_pepV-rel"/>
</dbReference>
<name>A0A9D2JAQ9_9FIRM</name>
<evidence type="ECO:0000256" key="6">
    <source>
        <dbReference type="ARBA" id="ARBA00022833"/>
    </source>
</evidence>
<accession>A0A9D2JAQ9</accession>
<dbReference type="PANTHER" id="PTHR43808">
    <property type="entry name" value="ACETYLORNITHINE DEACETYLASE"/>
    <property type="match status" value="1"/>
</dbReference>
<keyword evidence="4" id="KW-0479">Metal-binding</keyword>
<evidence type="ECO:0000313" key="10">
    <source>
        <dbReference type="Proteomes" id="UP000824048"/>
    </source>
</evidence>
<comment type="similarity">
    <text evidence="2">Belongs to the peptidase M20A family.</text>
</comment>
<dbReference type="InterPro" id="IPR050072">
    <property type="entry name" value="Peptidase_M20A"/>
</dbReference>
<keyword evidence="3" id="KW-0645">Protease</keyword>
<comment type="cofactor">
    <cofactor evidence="1">
        <name>Zn(2+)</name>
        <dbReference type="ChEBI" id="CHEBI:29105"/>
    </cofactor>
</comment>
<evidence type="ECO:0000256" key="3">
    <source>
        <dbReference type="ARBA" id="ARBA00022670"/>
    </source>
</evidence>
<dbReference type="SUPFAM" id="SSF53187">
    <property type="entry name" value="Zn-dependent exopeptidases"/>
    <property type="match status" value="1"/>
</dbReference>
<evidence type="ECO:0000256" key="5">
    <source>
        <dbReference type="ARBA" id="ARBA00022801"/>
    </source>
</evidence>
<keyword evidence="8" id="KW-0482">Metalloprotease</keyword>
<evidence type="ECO:0000256" key="1">
    <source>
        <dbReference type="ARBA" id="ARBA00001947"/>
    </source>
</evidence>
<dbReference type="Proteomes" id="UP000824048">
    <property type="component" value="Unassembled WGS sequence"/>
</dbReference>
<dbReference type="InterPro" id="IPR036264">
    <property type="entry name" value="Bact_exopeptidase_dim_dom"/>
</dbReference>
<gene>
    <name evidence="9" type="ORF">H9811_04765</name>
</gene>
<dbReference type="GO" id="GO:0008237">
    <property type="term" value="F:metallopeptidase activity"/>
    <property type="evidence" value="ECO:0007669"/>
    <property type="project" value="UniProtKB-KW"/>
</dbReference>
<sequence>MNDPRWASIDAFAEQNRENILRDITRLVAVPSVEGTPEPGAPFGAGPKAALDKALEIASELGLATHDAEGYIGWAETGPIAEGQKYLATITHTDVVPEGNGWDADPYTVRVRDGWILGRGVADDKGPSILCLYALKYLKDSGVALKYPVRALLGTNEETNMHDVDYYAEHYPMPAFCFTPDAEFPVCNGEKGGFNGEIVSPKLEGGVITAFAGGVARNAVPDRASCTVRVAPEAIKLVDGVTAEAGESGTTVLRGWGKSGHAAMPEGTVNAIGLLVNCLLESDICTEQEQAYLKVLQTLHAANDGSTLGIAANDGLFDPLTIIGGTIEMKDGVIRQSFDCRYPTNTAPEKMQAAMEKVCGTAAHLENLTSRIPFYIAADSPAIQTLITTYNDVTGENKTPFTMGGGTYARHFPYAVSFGPEHTDLAIPDFAGPMHGANEGAPFEKLIEALKIYILALLRLQEIEL</sequence>
<protein>
    <submittedName>
        <fullName evidence="9">Sapep family Mn(2+)-dependent dipeptidase</fullName>
        <ecNumber evidence="9">3.4.13.-</ecNumber>
    </submittedName>
</protein>
<evidence type="ECO:0000256" key="4">
    <source>
        <dbReference type="ARBA" id="ARBA00022723"/>
    </source>
</evidence>
<dbReference type="Gene3D" id="3.40.630.10">
    <property type="entry name" value="Zn peptidases"/>
    <property type="match status" value="1"/>
</dbReference>
<keyword evidence="6" id="KW-0862">Zinc</keyword>
<reference evidence="9" key="2">
    <citation type="submission" date="2021-04" db="EMBL/GenBank/DDBJ databases">
        <authorList>
            <person name="Gilroy R."/>
        </authorList>
    </citation>
    <scope>NUCLEOTIDE SEQUENCE</scope>
    <source>
        <strain evidence="9">ChiSxjej1B13-11774</strain>
    </source>
</reference>
<keyword evidence="5 9" id="KW-0378">Hydrolase</keyword>
<keyword evidence="7 9" id="KW-0224">Dipeptidase</keyword>
<dbReference type="Gene3D" id="3.30.70.360">
    <property type="match status" value="2"/>
</dbReference>
<reference evidence="9" key="1">
    <citation type="journal article" date="2021" name="PeerJ">
        <title>Extensive microbial diversity within the chicken gut microbiome revealed by metagenomics and culture.</title>
        <authorList>
            <person name="Gilroy R."/>
            <person name="Ravi A."/>
            <person name="Getino M."/>
            <person name="Pursley I."/>
            <person name="Horton D.L."/>
            <person name="Alikhan N.F."/>
            <person name="Baker D."/>
            <person name="Gharbi K."/>
            <person name="Hall N."/>
            <person name="Watson M."/>
            <person name="Adriaenssens E.M."/>
            <person name="Foster-Nyarko E."/>
            <person name="Jarju S."/>
            <person name="Secka A."/>
            <person name="Antonio M."/>
            <person name="Oren A."/>
            <person name="Chaudhuri R.R."/>
            <person name="La Ragione R."/>
            <person name="Hildebrand F."/>
            <person name="Pallen M.J."/>
        </authorList>
    </citation>
    <scope>NUCLEOTIDE SEQUENCE</scope>
    <source>
        <strain evidence="9">ChiSxjej1B13-11774</strain>
    </source>
</reference>
<dbReference type="EMBL" id="DXBP01000031">
    <property type="protein sequence ID" value="HIZ41859.1"/>
    <property type="molecule type" value="Genomic_DNA"/>
</dbReference>
<dbReference type="Pfam" id="PF01546">
    <property type="entry name" value="Peptidase_M20"/>
    <property type="match status" value="1"/>
</dbReference>
<dbReference type="PANTHER" id="PTHR43808:SF31">
    <property type="entry name" value="N-ACETYL-L-CITRULLINE DEACETYLASE"/>
    <property type="match status" value="1"/>
</dbReference>
<dbReference type="NCBIfam" id="TIGR01887">
    <property type="entry name" value="dipeptidaselike"/>
    <property type="match status" value="1"/>
</dbReference>
<comment type="caution">
    <text evidence="9">The sequence shown here is derived from an EMBL/GenBank/DDBJ whole genome shotgun (WGS) entry which is preliminary data.</text>
</comment>
<dbReference type="GO" id="GO:0006526">
    <property type="term" value="P:L-arginine biosynthetic process"/>
    <property type="evidence" value="ECO:0007669"/>
    <property type="project" value="TreeGrafter"/>
</dbReference>
<organism evidence="9 10">
    <name type="scientific">Candidatus Gemmiger excrementigallinarum</name>
    <dbReference type="NCBI Taxonomy" id="2838609"/>
    <lineage>
        <taxon>Bacteria</taxon>
        <taxon>Bacillati</taxon>
        <taxon>Bacillota</taxon>
        <taxon>Clostridia</taxon>
        <taxon>Eubacteriales</taxon>
        <taxon>Gemmiger</taxon>
    </lineage>
</organism>
<dbReference type="SUPFAM" id="SSF55031">
    <property type="entry name" value="Bacterial exopeptidase dimerisation domain"/>
    <property type="match status" value="1"/>
</dbReference>
<dbReference type="EC" id="3.4.13.-" evidence="9"/>
<evidence type="ECO:0000256" key="8">
    <source>
        <dbReference type="ARBA" id="ARBA00023049"/>
    </source>
</evidence>
<dbReference type="GO" id="GO:0008270">
    <property type="term" value="F:zinc ion binding"/>
    <property type="evidence" value="ECO:0007669"/>
    <property type="project" value="InterPro"/>
</dbReference>